<dbReference type="PANTHER" id="PTHR10322:SF23">
    <property type="entry name" value="DNA POLYMERASE DELTA CATALYTIC SUBUNIT"/>
    <property type="match status" value="1"/>
</dbReference>
<protein>
    <recommendedName>
        <fullName evidence="2">DNA-directed DNA polymerase</fullName>
        <ecNumber evidence="2">2.7.7.7</ecNumber>
    </recommendedName>
</protein>
<dbReference type="EC" id="2.7.7.7" evidence="2"/>
<dbReference type="InterPro" id="IPR006133">
    <property type="entry name" value="DNA-dir_DNA_pol_B_exonuc"/>
</dbReference>
<evidence type="ECO:0000256" key="5">
    <source>
        <dbReference type="ARBA" id="ARBA00022932"/>
    </source>
</evidence>
<dbReference type="EMBL" id="JACPSX010000161">
    <property type="protein sequence ID" value="MBI3015062.1"/>
    <property type="molecule type" value="Genomic_DNA"/>
</dbReference>
<dbReference type="GO" id="GO:0003887">
    <property type="term" value="F:DNA-directed DNA polymerase activity"/>
    <property type="evidence" value="ECO:0007669"/>
    <property type="project" value="UniProtKB-KW"/>
</dbReference>
<evidence type="ECO:0000256" key="6">
    <source>
        <dbReference type="ARBA" id="ARBA00023125"/>
    </source>
</evidence>
<dbReference type="Pfam" id="PF03104">
    <property type="entry name" value="DNA_pol_B_exo1"/>
    <property type="match status" value="1"/>
</dbReference>
<feature type="domain" description="DNA-directed DNA polymerase family B multifunctional" evidence="8">
    <location>
        <begin position="436"/>
        <end position="727"/>
    </location>
</feature>
<evidence type="ECO:0000256" key="1">
    <source>
        <dbReference type="ARBA" id="ARBA00005755"/>
    </source>
</evidence>
<dbReference type="GO" id="GO:0003677">
    <property type="term" value="F:DNA binding"/>
    <property type="evidence" value="ECO:0007669"/>
    <property type="project" value="UniProtKB-KW"/>
</dbReference>
<evidence type="ECO:0000256" key="7">
    <source>
        <dbReference type="ARBA" id="ARBA00049244"/>
    </source>
</evidence>
<dbReference type="SUPFAM" id="SSF53098">
    <property type="entry name" value="Ribonuclease H-like"/>
    <property type="match status" value="1"/>
</dbReference>
<keyword evidence="5" id="KW-0239">DNA-directed DNA polymerase</keyword>
<evidence type="ECO:0000256" key="3">
    <source>
        <dbReference type="ARBA" id="ARBA00022679"/>
    </source>
</evidence>
<comment type="catalytic activity">
    <reaction evidence="7">
        <text>DNA(n) + a 2'-deoxyribonucleoside 5'-triphosphate = DNA(n+1) + diphosphate</text>
        <dbReference type="Rhea" id="RHEA:22508"/>
        <dbReference type="Rhea" id="RHEA-COMP:17339"/>
        <dbReference type="Rhea" id="RHEA-COMP:17340"/>
        <dbReference type="ChEBI" id="CHEBI:33019"/>
        <dbReference type="ChEBI" id="CHEBI:61560"/>
        <dbReference type="ChEBI" id="CHEBI:173112"/>
        <dbReference type="EC" id="2.7.7.7"/>
    </reaction>
</comment>
<gene>
    <name evidence="10" type="ORF">HYY65_08410</name>
</gene>
<keyword evidence="6" id="KW-0238">DNA-binding</keyword>
<dbReference type="SMART" id="SM00486">
    <property type="entry name" value="POLBc"/>
    <property type="match status" value="1"/>
</dbReference>
<comment type="similarity">
    <text evidence="1">Belongs to the DNA polymerase type-B family.</text>
</comment>
<dbReference type="InterPro" id="IPR023211">
    <property type="entry name" value="DNA_pol_palm_dom_sf"/>
</dbReference>
<comment type="caution">
    <text evidence="10">The sequence shown here is derived from an EMBL/GenBank/DDBJ whole genome shotgun (WGS) entry which is preliminary data.</text>
</comment>
<dbReference type="SUPFAM" id="SSF56672">
    <property type="entry name" value="DNA/RNA polymerases"/>
    <property type="match status" value="1"/>
</dbReference>
<organism evidence="10 11">
    <name type="scientific">Tectimicrobiota bacterium</name>
    <dbReference type="NCBI Taxonomy" id="2528274"/>
    <lineage>
        <taxon>Bacteria</taxon>
        <taxon>Pseudomonadati</taxon>
        <taxon>Nitrospinota/Tectimicrobiota group</taxon>
        <taxon>Candidatus Tectimicrobiota</taxon>
    </lineage>
</organism>
<reference evidence="10" key="1">
    <citation type="submission" date="2020-07" db="EMBL/GenBank/DDBJ databases">
        <title>Huge and variable diversity of episymbiotic CPR bacteria and DPANN archaea in groundwater ecosystems.</title>
        <authorList>
            <person name="He C.Y."/>
            <person name="Keren R."/>
            <person name="Whittaker M."/>
            <person name="Farag I.F."/>
            <person name="Doudna J."/>
            <person name="Cate J.H.D."/>
            <person name="Banfield J.F."/>
        </authorList>
    </citation>
    <scope>NUCLEOTIDE SEQUENCE</scope>
    <source>
        <strain evidence="10">NC_groundwater_717_Ag_S-0.2um_59_8</strain>
    </source>
</reference>
<accession>A0A932GQK3</accession>
<dbReference type="Gene3D" id="3.30.420.10">
    <property type="entry name" value="Ribonuclease H-like superfamily/Ribonuclease H"/>
    <property type="match status" value="1"/>
</dbReference>
<evidence type="ECO:0000259" key="8">
    <source>
        <dbReference type="Pfam" id="PF00136"/>
    </source>
</evidence>
<dbReference type="InterPro" id="IPR036397">
    <property type="entry name" value="RNaseH_sf"/>
</dbReference>
<feature type="domain" description="DNA-directed DNA polymerase family B exonuclease" evidence="9">
    <location>
        <begin position="188"/>
        <end position="278"/>
    </location>
</feature>
<dbReference type="AlphaFoldDB" id="A0A932GQK3"/>
<dbReference type="InterPro" id="IPR050240">
    <property type="entry name" value="DNA_pol_type-B"/>
</dbReference>
<evidence type="ECO:0000259" key="9">
    <source>
        <dbReference type="Pfam" id="PF03104"/>
    </source>
</evidence>
<evidence type="ECO:0000313" key="11">
    <source>
        <dbReference type="Proteomes" id="UP000741360"/>
    </source>
</evidence>
<dbReference type="InterPro" id="IPR043502">
    <property type="entry name" value="DNA/RNA_pol_sf"/>
</dbReference>
<dbReference type="PRINTS" id="PR00106">
    <property type="entry name" value="DNAPOLB"/>
</dbReference>
<evidence type="ECO:0000256" key="2">
    <source>
        <dbReference type="ARBA" id="ARBA00012417"/>
    </source>
</evidence>
<sequence>MVTVSPPGWGNPLLYGHDLTPGIVAVEMTPAGSISLYIRREGKVTRTEEPLEPFMFLSDDSLLKGFEGEVERKTLAGNAFYRELLTFPCWKDLEQCRKYIQTNAGITAGHPDSPQLFLNDPVQQYLIKSGKTSFKEMDFSRLKRLQVDIETYCAPEFEFPNAGRKSDRITAIALCDESGFERVLFGKEMTEEEMLREFVRLVRDLDPDVIEGHNLFKFDLPYLCTRARMHKVHLELGREGQEPTVRNSRLMIAERTIDYPRYGIYGRHVVDTWILAQYYDIATRELESFGLKDVAVQLGVAGPQRVYVEGDRTSWYFDHEPETLLKYALDDVREVRDISALLSPSYFLQAQIFPYSFQNVVVRGNAAKIDALFLREYLRQGYSIPKLKGGTEVAGGYTDIFWTGVVKNVLHCDVQSLYPSIMLAYGIFPECDELQIFSKLLKDLVRFRLEAKEQERLAKETGPRSYYHALQTTFKIVINSFYGYLGHAFSHFADFVQAAAVTEKGRVILRTMIGWLREQECEIVEIDTDGIYFVPPAAAWDESGAERLIADLNAALPEGIVVELDGRYAAMFSYTMKNYALLDLSGRLTIKGSGLRSRGIEKYQRDFLRELILLALRGELSRAPGLLEQRLRDIAEHKLPIKEIMKTETLQDSVETYQGKIKEGKRNRSALYELAQVSGRPYQAGDQVSYYVTGDSAKVTAYNNAKLAADWSPQHPDENVAYYQKKLRELYEKFVPALNPAGPQEDKSSS</sequence>
<dbReference type="InterPro" id="IPR006134">
    <property type="entry name" value="DNA-dir_DNA_pol_B_multi_dom"/>
</dbReference>
<dbReference type="Proteomes" id="UP000741360">
    <property type="component" value="Unassembled WGS sequence"/>
</dbReference>
<evidence type="ECO:0000256" key="4">
    <source>
        <dbReference type="ARBA" id="ARBA00022695"/>
    </source>
</evidence>
<keyword evidence="3" id="KW-0808">Transferase</keyword>
<dbReference type="Pfam" id="PF00136">
    <property type="entry name" value="DNA_pol_B"/>
    <property type="match status" value="1"/>
</dbReference>
<dbReference type="PANTHER" id="PTHR10322">
    <property type="entry name" value="DNA POLYMERASE CATALYTIC SUBUNIT"/>
    <property type="match status" value="1"/>
</dbReference>
<evidence type="ECO:0000313" key="10">
    <source>
        <dbReference type="EMBL" id="MBI3015062.1"/>
    </source>
</evidence>
<dbReference type="Gene3D" id="1.10.132.60">
    <property type="entry name" value="DNA polymerase family B, C-terminal domain"/>
    <property type="match status" value="1"/>
</dbReference>
<dbReference type="InterPro" id="IPR042087">
    <property type="entry name" value="DNA_pol_B_thumb"/>
</dbReference>
<dbReference type="InterPro" id="IPR006172">
    <property type="entry name" value="DNA-dir_DNA_pol_B"/>
</dbReference>
<keyword evidence="4" id="KW-0548">Nucleotidyltransferase</keyword>
<dbReference type="Gene3D" id="3.90.1600.10">
    <property type="entry name" value="Palm domain of DNA polymerase"/>
    <property type="match status" value="1"/>
</dbReference>
<name>A0A932GQK3_UNCTE</name>
<dbReference type="InterPro" id="IPR012337">
    <property type="entry name" value="RNaseH-like_sf"/>
</dbReference>
<proteinExistence type="inferred from homology"/>
<dbReference type="GO" id="GO:0000166">
    <property type="term" value="F:nucleotide binding"/>
    <property type="evidence" value="ECO:0007669"/>
    <property type="project" value="InterPro"/>
</dbReference>